<evidence type="ECO:0000256" key="10">
    <source>
        <dbReference type="ARBA" id="ARBA00048970"/>
    </source>
</evidence>
<comment type="subcellular location">
    <subcellularLocation>
        <location evidence="11">Cytoplasm</location>
    </subcellularLocation>
</comment>
<feature type="binding site" evidence="11">
    <location>
        <position position="72"/>
    </location>
    <ligand>
        <name>S-adenosyl-L-methionine</name>
        <dbReference type="ChEBI" id="CHEBI:59789"/>
    </ligand>
</feature>
<dbReference type="PANTHER" id="PTHR10920">
    <property type="entry name" value="RIBOSOMAL RNA METHYLTRANSFERASE"/>
    <property type="match status" value="1"/>
</dbReference>
<dbReference type="GO" id="GO:0008650">
    <property type="term" value="F:rRNA (uridine-2'-O-)-methyltransferase activity"/>
    <property type="evidence" value="ECO:0007669"/>
    <property type="project" value="UniProtKB-UniRule"/>
</dbReference>
<protein>
    <recommendedName>
        <fullName evidence="7 11">Ribosomal RNA large subunit methyltransferase E</fullName>
        <ecNumber evidence="6 11">2.1.1.166</ecNumber>
    </recommendedName>
    <alternativeName>
        <fullName evidence="9 11">23S rRNA Um2552 methyltransferase</fullName>
    </alternativeName>
    <alternativeName>
        <fullName evidence="8 11">rRNA (uridine-2'-O-)-methyltransferase</fullName>
    </alternativeName>
</protein>
<dbReference type="Pfam" id="PF01728">
    <property type="entry name" value="FtsJ"/>
    <property type="match status" value="1"/>
</dbReference>
<dbReference type="InterPro" id="IPR050082">
    <property type="entry name" value="RNA_methyltr_RlmE"/>
</dbReference>
<evidence type="ECO:0000256" key="4">
    <source>
        <dbReference type="ARBA" id="ARBA00022691"/>
    </source>
</evidence>
<sequence>MTCLCALWFDMARSKSSKKWLNEHFEDEFVKRSQAEGFRSRAVYKLTEIDEKDRLLRPGITVIDLGAAPGGWSQVAADRVGAGGMVVALDVLPMDPLPGVKVLLGDFREQEVLDHLLSVLDRPADLVLSDMSPNISGMRTVDQPKAMYLAELTLELARQTLSAGGGMVVKVFQGEGFDAFLKEVRDSFQSVAIRKPKASRPRSREVYIVARNYHV</sequence>
<keyword evidence="15" id="KW-1185">Reference proteome</keyword>
<evidence type="ECO:0000256" key="1">
    <source>
        <dbReference type="ARBA" id="ARBA00022552"/>
    </source>
</evidence>
<dbReference type="Gene3D" id="3.40.50.150">
    <property type="entry name" value="Vaccinia Virus protein VP39"/>
    <property type="match status" value="1"/>
</dbReference>
<feature type="binding site" evidence="11">
    <location>
        <position position="70"/>
    </location>
    <ligand>
        <name>S-adenosyl-L-methionine</name>
        <dbReference type="ChEBI" id="CHEBI:59789"/>
    </ligand>
</feature>
<organism evidence="14 15">
    <name type="scientific">Thiohalomonas denitrificans</name>
    <dbReference type="NCBI Taxonomy" id="415747"/>
    <lineage>
        <taxon>Bacteria</taxon>
        <taxon>Pseudomonadati</taxon>
        <taxon>Pseudomonadota</taxon>
        <taxon>Gammaproteobacteria</taxon>
        <taxon>Thiohalomonadales</taxon>
        <taxon>Thiohalomonadaceae</taxon>
        <taxon>Thiohalomonas</taxon>
    </lineage>
</organism>
<evidence type="ECO:0000259" key="13">
    <source>
        <dbReference type="Pfam" id="PF01728"/>
    </source>
</evidence>
<dbReference type="PIRSF" id="PIRSF005461">
    <property type="entry name" value="23S_rRNA_mtase"/>
    <property type="match status" value="1"/>
</dbReference>
<dbReference type="GO" id="GO:0005737">
    <property type="term" value="C:cytoplasm"/>
    <property type="evidence" value="ECO:0007669"/>
    <property type="project" value="UniProtKB-SubCell"/>
</dbReference>
<feature type="binding site" evidence="11">
    <location>
        <position position="130"/>
    </location>
    <ligand>
        <name>S-adenosyl-L-methionine</name>
        <dbReference type="ChEBI" id="CHEBI:59789"/>
    </ligand>
</feature>
<feature type="active site" description="Proton acceptor" evidence="11 12">
    <location>
        <position position="170"/>
    </location>
</feature>
<dbReference type="PANTHER" id="PTHR10920:SF18">
    <property type="entry name" value="RRNA METHYLTRANSFERASE 2, MITOCHONDRIAL"/>
    <property type="match status" value="1"/>
</dbReference>
<dbReference type="InterPro" id="IPR015507">
    <property type="entry name" value="rRNA-MeTfrase_E"/>
</dbReference>
<dbReference type="AlphaFoldDB" id="A0A1G5PJ04"/>
<keyword evidence="3 11" id="KW-0808">Transferase</keyword>
<evidence type="ECO:0000256" key="9">
    <source>
        <dbReference type="ARBA" id="ARBA00042745"/>
    </source>
</evidence>
<comment type="function">
    <text evidence="5 11">Specifically methylates the uridine in position 2552 of 23S rRNA at the 2'-O position of the ribose in the fully assembled 50S ribosomal subunit.</text>
</comment>
<dbReference type="EC" id="2.1.1.166" evidence="6 11"/>
<keyword evidence="4 11" id="KW-0949">S-adenosyl-L-methionine</keyword>
<comment type="similarity">
    <text evidence="11">Belongs to the class I-like SAM-binding methyltransferase superfamily. RNA methyltransferase RlmE family.</text>
</comment>
<evidence type="ECO:0000256" key="6">
    <source>
        <dbReference type="ARBA" id="ARBA00038861"/>
    </source>
</evidence>
<evidence type="ECO:0000256" key="3">
    <source>
        <dbReference type="ARBA" id="ARBA00022679"/>
    </source>
</evidence>
<reference evidence="14 15" key="1">
    <citation type="submission" date="2016-10" db="EMBL/GenBank/DDBJ databases">
        <authorList>
            <person name="de Groot N.N."/>
        </authorList>
    </citation>
    <scope>NUCLEOTIDE SEQUENCE [LARGE SCALE GENOMIC DNA]</scope>
    <source>
        <strain evidence="14 15">HLD2</strain>
    </source>
</reference>
<accession>A0A1G5PJ04</accession>
<evidence type="ECO:0000313" key="15">
    <source>
        <dbReference type="Proteomes" id="UP000199648"/>
    </source>
</evidence>
<feature type="domain" description="Ribosomal RNA methyltransferase FtsJ" evidence="13">
    <location>
        <begin position="38"/>
        <end position="213"/>
    </location>
</feature>
<proteinExistence type="inferred from homology"/>
<keyword evidence="1 11" id="KW-0698">rRNA processing</keyword>
<evidence type="ECO:0000313" key="14">
    <source>
        <dbReference type="EMBL" id="SCZ49493.1"/>
    </source>
</evidence>
<dbReference type="InterPro" id="IPR029063">
    <property type="entry name" value="SAM-dependent_MTases_sf"/>
</dbReference>
<dbReference type="EMBL" id="FMWD01000001">
    <property type="protein sequence ID" value="SCZ49493.1"/>
    <property type="molecule type" value="Genomic_DNA"/>
</dbReference>
<dbReference type="SUPFAM" id="SSF53335">
    <property type="entry name" value="S-adenosyl-L-methionine-dependent methyltransferases"/>
    <property type="match status" value="1"/>
</dbReference>
<dbReference type="NCBIfam" id="NF008390">
    <property type="entry name" value="PRK11188.1"/>
    <property type="match status" value="1"/>
</dbReference>
<name>A0A1G5PJ04_9GAMM</name>
<evidence type="ECO:0000256" key="5">
    <source>
        <dbReference type="ARBA" id="ARBA00037569"/>
    </source>
</evidence>
<evidence type="ECO:0000256" key="11">
    <source>
        <dbReference type="HAMAP-Rule" id="MF_01547"/>
    </source>
</evidence>
<evidence type="ECO:0000256" key="12">
    <source>
        <dbReference type="PIRSR" id="PIRSR005461-1"/>
    </source>
</evidence>
<dbReference type="STRING" id="415747.SAMN03097708_00175"/>
<dbReference type="HAMAP" id="MF_01547">
    <property type="entry name" value="RNA_methyltr_E"/>
    <property type="match status" value="1"/>
</dbReference>
<dbReference type="FunFam" id="3.40.50.150:FF:000005">
    <property type="entry name" value="Ribosomal RNA large subunit methyltransferase E"/>
    <property type="match status" value="1"/>
</dbReference>
<keyword evidence="2 11" id="KW-0489">Methyltransferase</keyword>
<evidence type="ECO:0000256" key="2">
    <source>
        <dbReference type="ARBA" id="ARBA00022603"/>
    </source>
</evidence>
<comment type="catalytic activity">
    <reaction evidence="10 11">
        <text>uridine(2552) in 23S rRNA + S-adenosyl-L-methionine = 2'-O-methyluridine(2552) in 23S rRNA + S-adenosyl-L-homocysteine + H(+)</text>
        <dbReference type="Rhea" id="RHEA:42720"/>
        <dbReference type="Rhea" id="RHEA-COMP:10202"/>
        <dbReference type="Rhea" id="RHEA-COMP:10203"/>
        <dbReference type="ChEBI" id="CHEBI:15378"/>
        <dbReference type="ChEBI" id="CHEBI:57856"/>
        <dbReference type="ChEBI" id="CHEBI:59789"/>
        <dbReference type="ChEBI" id="CHEBI:65315"/>
        <dbReference type="ChEBI" id="CHEBI:74478"/>
        <dbReference type="EC" id="2.1.1.166"/>
    </reaction>
</comment>
<evidence type="ECO:0000256" key="7">
    <source>
        <dbReference type="ARBA" id="ARBA00041129"/>
    </source>
</evidence>
<evidence type="ECO:0000256" key="8">
    <source>
        <dbReference type="ARBA" id="ARBA00041995"/>
    </source>
</evidence>
<gene>
    <name evidence="11" type="primary">rlmE</name>
    <name evidence="11" type="synonym">ftsJ</name>
    <name evidence="11" type="synonym">rrmJ</name>
    <name evidence="14" type="ORF">SAMN03097708_00175</name>
</gene>
<feature type="binding site" evidence="11">
    <location>
        <position position="106"/>
    </location>
    <ligand>
        <name>S-adenosyl-L-methionine</name>
        <dbReference type="ChEBI" id="CHEBI:59789"/>
    </ligand>
</feature>
<dbReference type="InterPro" id="IPR002877">
    <property type="entry name" value="RNA_MeTrfase_FtsJ_dom"/>
</dbReference>
<feature type="binding site" evidence="11">
    <location>
        <position position="90"/>
    </location>
    <ligand>
        <name>S-adenosyl-L-methionine</name>
        <dbReference type="ChEBI" id="CHEBI:59789"/>
    </ligand>
</feature>
<dbReference type="Proteomes" id="UP000199648">
    <property type="component" value="Unassembled WGS sequence"/>
</dbReference>
<keyword evidence="11" id="KW-0963">Cytoplasm</keyword>